<evidence type="ECO:0000313" key="2">
    <source>
        <dbReference type="Proteomes" id="UP000292082"/>
    </source>
</evidence>
<evidence type="ECO:0000313" key="1">
    <source>
        <dbReference type="EMBL" id="TBU55272.1"/>
    </source>
</evidence>
<sequence length="131" mass="14594">MSVPYRVRPLCPHRRPPSALYIPSLSLSSYVLSLTLCSTWRRSLSLGPSRLVSATSCTLHFTINARHRKWLPLRWRHARLNRGRGPSASTHPAGLANPTLHQCLLDIIGYVVPGVSNIRVADIPGANVHFR</sequence>
<keyword evidence="2" id="KW-1185">Reference proteome</keyword>
<accession>A0A4Q9PM37</accession>
<gene>
    <name evidence="1" type="ORF">BD310DRAFT_826218</name>
</gene>
<reference evidence="1 2" key="1">
    <citation type="submission" date="2019-01" db="EMBL/GenBank/DDBJ databases">
        <title>Draft genome sequences of three monokaryotic isolates of the white-rot basidiomycete fungus Dichomitus squalens.</title>
        <authorList>
            <consortium name="DOE Joint Genome Institute"/>
            <person name="Lopez S.C."/>
            <person name="Andreopoulos B."/>
            <person name="Pangilinan J."/>
            <person name="Lipzen A."/>
            <person name="Riley R."/>
            <person name="Ahrendt S."/>
            <person name="Ng V."/>
            <person name="Barry K."/>
            <person name="Daum C."/>
            <person name="Grigoriev I.V."/>
            <person name="Hilden K.S."/>
            <person name="Makela M.R."/>
            <person name="de Vries R.P."/>
        </authorList>
    </citation>
    <scope>NUCLEOTIDE SEQUENCE [LARGE SCALE GENOMIC DNA]</scope>
    <source>
        <strain evidence="1 2">CBS 464.89</strain>
    </source>
</reference>
<proteinExistence type="predicted"/>
<dbReference type="Proteomes" id="UP000292082">
    <property type="component" value="Unassembled WGS sequence"/>
</dbReference>
<dbReference type="EMBL" id="ML145172">
    <property type="protein sequence ID" value="TBU55272.1"/>
    <property type="molecule type" value="Genomic_DNA"/>
</dbReference>
<dbReference type="AlphaFoldDB" id="A0A4Q9PM37"/>
<name>A0A4Q9PM37_9APHY</name>
<organism evidence="1 2">
    <name type="scientific">Dichomitus squalens</name>
    <dbReference type="NCBI Taxonomy" id="114155"/>
    <lineage>
        <taxon>Eukaryota</taxon>
        <taxon>Fungi</taxon>
        <taxon>Dikarya</taxon>
        <taxon>Basidiomycota</taxon>
        <taxon>Agaricomycotina</taxon>
        <taxon>Agaricomycetes</taxon>
        <taxon>Polyporales</taxon>
        <taxon>Polyporaceae</taxon>
        <taxon>Dichomitus</taxon>
    </lineage>
</organism>
<protein>
    <submittedName>
        <fullName evidence="1">Uncharacterized protein</fullName>
    </submittedName>
</protein>